<feature type="compositionally biased region" description="Gly residues" evidence="1">
    <location>
        <begin position="1"/>
        <end position="11"/>
    </location>
</feature>
<dbReference type="AlphaFoldDB" id="A0A975X0V0"/>
<evidence type="ECO:0000313" key="2">
    <source>
        <dbReference type="EMBL" id="SOY51205.1"/>
    </source>
</evidence>
<accession>A0A975X0V0</accession>
<feature type="region of interest" description="Disordered" evidence="1">
    <location>
        <begin position="1"/>
        <end position="75"/>
    </location>
</feature>
<organism evidence="2 3">
    <name type="scientific">Cupriavidus taiwanensis</name>
    <dbReference type="NCBI Taxonomy" id="164546"/>
    <lineage>
        <taxon>Bacteria</taxon>
        <taxon>Pseudomonadati</taxon>
        <taxon>Pseudomonadota</taxon>
        <taxon>Betaproteobacteria</taxon>
        <taxon>Burkholderiales</taxon>
        <taxon>Burkholderiaceae</taxon>
        <taxon>Cupriavidus</taxon>
    </lineage>
</organism>
<protein>
    <submittedName>
        <fullName evidence="2">Uncharacterized protein</fullName>
    </submittedName>
</protein>
<sequence>MAGHAGDGGAAAAGHHSRGGVAGRGNAQRLTLPSAPLTSGRGARLCAARGPAGPDPQERNLHATCRSYRRRRYPA</sequence>
<comment type="caution">
    <text evidence="2">The sequence shown here is derived from an EMBL/GenBank/DDBJ whole genome shotgun (WGS) entry which is preliminary data.</text>
</comment>
<proteinExistence type="predicted"/>
<dbReference type="Proteomes" id="UP000256780">
    <property type="component" value="Chromosome CBM2587_a"/>
</dbReference>
<gene>
    <name evidence="2" type="ORF">CBM2587_A230188</name>
</gene>
<evidence type="ECO:0000256" key="1">
    <source>
        <dbReference type="SAM" id="MobiDB-lite"/>
    </source>
</evidence>
<name>A0A975X0V0_9BURK</name>
<evidence type="ECO:0000313" key="3">
    <source>
        <dbReference type="Proteomes" id="UP000256780"/>
    </source>
</evidence>
<reference evidence="2 3" key="1">
    <citation type="submission" date="2018-01" db="EMBL/GenBank/DDBJ databases">
        <authorList>
            <person name="Clerissi C."/>
        </authorList>
    </citation>
    <scope>NUCLEOTIDE SEQUENCE [LARGE SCALE GENOMIC DNA]</scope>
    <source>
        <strain evidence="2">Cupriavidus sp. LMG 19464</strain>
    </source>
</reference>
<dbReference type="EMBL" id="OFSQ01000016">
    <property type="protein sequence ID" value="SOY51205.1"/>
    <property type="molecule type" value="Genomic_DNA"/>
</dbReference>